<evidence type="ECO:0000256" key="1">
    <source>
        <dbReference type="SAM" id="Phobius"/>
    </source>
</evidence>
<evidence type="ECO:0000313" key="3">
    <source>
        <dbReference type="Proteomes" id="UP000031977"/>
    </source>
</evidence>
<dbReference type="AlphaFoldDB" id="A0A0C3I2B2"/>
<comment type="caution">
    <text evidence="2">The sequence shown here is derived from an EMBL/GenBank/DDBJ whole genome shotgun (WGS) entry which is preliminary data.</text>
</comment>
<dbReference type="EMBL" id="JXOK01000092">
    <property type="protein sequence ID" value="KIN09210.1"/>
    <property type="molecule type" value="Genomic_DNA"/>
</dbReference>
<accession>A0A0C3I2B2</accession>
<organism evidence="2 3">
    <name type="scientific">Vibrio mytili</name>
    <dbReference type="NCBI Taxonomy" id="50718"/>
    <lineage>
        <taxon>Bacteria</taxon>
        <taxon>Pseudomonadati</taxon>
        <taxon>Pseudomonadota</taxon>
        <taxon>Gammaproteobacteria</taxon>
        <taxon>Vibrionales</taxon>
        <taxon>Vibrionaceae</taxon>
        <taxon>Vibrio</taxon>
    </lineage>
</organism>
<name>A0A0C3I2B2_9VIBR</name>
<keyword evidence="1" id="KW-0812">Transmembrane</keyword>
<gene>
    <name evidence="2" type="ORF">SU60_20875</name>
</gene>
<protein>
    <submittedName>
        <fullName evidence="2">Uncharacterized protein</fullName>
    </submittedName>
</protein>
<dbReference type="Proteomes" id="UP000031977">
    <property type="component" value="Unassembled WGS sequence"/>
</dbReference>
<sequence>MRLLKLLCQTGKFGTFGLGIRSATLLEYREGPREKKGPGFLVKLLKLLCLMVSLTLVVLGYGALRFQITEELDTECQ</sequence>
<keyword evidence="3" id="KW-1185">Reference proteome</keyword>
<proteinExistence type="predicted"/>
<keyword evidence="1" id="KW-1133">Transmembrane helix</keyword>
<reference evidence="2 3" key="1">
    <citation type="submission" date="2015-01" db="EMBL/GenBank/DDBJ databases">
        <title>Draft genome of Vibrio mytili type strain CAIM 528.</title>
        <authorList>
            <person name="Gonzalez-Castillo A."/>
            <person name="Gomez-Gil B."/>
            <person name="Enciso-Ibarra J."/>
        </authorList>
    </citation>
    <scope>NUCLEOTIDE SEQUENCE [LARGE SCALE GENOMIC DNA]</scope>
    <source>
        <strain evidence="2 3">CAIM 528</strain>
    </source>
</reference>
<evidence type="ECO:0000313" key="2">
    <source>
        <dbReference type="EMBL" id="KIN09210.1"/>
    </source>
</evidence>
<keyword evidence="1" id="KW-0472">Membrane</keyword>
<feature type="transmembrane region" description="Helical" evidence="1">
    <location>
        <begin position="44"/>
        <end position="64"/>
    </location>
</feature>